<feature type="compositionally biased region" description="Polar residues" evidence="1">
    <location>
        <begin position="327"/>
        <end position="337"/>
    </location>
</feature>
<keyword evidence="2" id="KW-0812">Transmembrane</keyword>
<keyword evidence="2" id="KW-0472">Membrane</keyword>
<evidence type="ECO:0000313" key="4">
    <source>
        <dbReference type="EMBL" id="HCL03066.1"/>
    </source>
</evidence>
<evidence type="ECO:0000256" key="1">
    <source>
        <dbReference type="SAM" id="MobiDB-lite"/>
    </source>
</evidence>
<keyword evidence="2" id="KW-1133">Transmembrane helix</keyword>
<gene>
    <name evidence="4" type="ORF">DHW61_11775</name>
</gene>
<proteinExistence type="predicted"/>
<dbReference type="Pfam" id="PF01476">
    <property type="entry name" value="LysM"/>
    <property type="match status" value="1"/>
</dbReference>
<protein>
    <recommendedName>
        <fullName evidence="3">LysM domain-containing protein</fullName>
    </recommendedName>
</protein>
<name>A0A3D2X7V5_9FIRM</name>
<feature type="region of interest" description="Disordered" evidence="1">
    <location>
        <begin position="285"/>
        <end position="344"/>
    </location>
</feature>
<organism evidence="4 5">
    <name type="scientific">Lachnoclostridium phytofermentans</name>
    <dbReference type="NCBI Taxonomy" id="66219"/>
    <lineage>
        <taxon>Bacteria</taxon>
        <taxon>Bacillati</taxon>
        <taxon>Bacillota</taxon>
        <taxon>Clostridia</taxon>
        <taxon>Lachnospirales</taxon>
        <taxon>Lachnospiraceae</taxon>
    </lineage>
</organism>
<dbReference type="CDD" id="cd00118">
    <property type="entry name" value="LysM"/>
    <property type="match status" value="1"/>
</dbReference>
<dbReference type="InterPro" id="IPR036779">
    <property type="entry name" value="LysM_dom_sf"/>
</dbReference>
<sequence length="442" mass="50250">MEGRIGMNDTKHSYKNNQTVAATEKATTKIKVPKNVRQIGKIGDQLKIYMEDYVKTYTRQLAESDYASRCMAVLVGEFRHEEDNRNVFIYGAILVDNCFEDGKIVLKEDSWATIYEKIKQYFSEAEIVGWYYGGTGFGTDEITSLREVHIDNFAGRDKVLLTYDVLEKEDNFYIYDGYDLKQQPGYYIYYEKNLEMQNYMVDHKKIKHEELEVNDRAMKEIRTILNEKKPPLDSDKEQRTMLRLGYAAGGLMTVVALIVGITVMNNTDRMKQLEQQVSSISKDIFDKDNNKNKDSNKDVTAITPIHDKDIEDEPNVDVSKGDDADSVETSGNKTTPIPTKGTDEVTVTPTIIPTLEPTKIPTVTPTVTQAPTETPIPTKEADQPTGNIDVTKLKTYRVKSGDTLASICMRLYGNYKMQNTIKELNQLVDENVIFEGQELLVP</sequence>
<dbReference type="AlphaFoldDB" id="A0A3D2X7V5"/>
<evidence type="ECO:0000259" key="3">
    <source>
        <dbReference type="PROSITE" id="PS51782"/>
    </source>
</evidence>
<dbReference type="SMART" id="SM00257">
    <property type="entry name" value="LysM"/>
    <property type="match status" value="1"/>
</dbReference>
<dbReference type="PROSITE" id="PS51782">
    <property type="entry name" value="LYSM"/>
    <property type="match status" value="1"/>
</dbReference>
<feature type="transmembrane region" description="Helical" evidence="2">
    <location>
        <begin position="244"/>
        <end position="264"/>
    </location>
</feature>
<comment type="caution">
    <text evidence="4">The sequence shown here is derived from an EMBL/GenBank/DDBJ whole genome shotgun (WGS) entry which is preliminary data.</text>
</comment>
<dbReference type="Proteomes" id="UP000262969">
    <property type="component" value="Unassembled WGS sequence"/>
</dbReference>
<reference evidence="4 5" key="1">
    <citation type="journal article" date="2018" name="Nat. Biotechnol.">
        <title>A standardized bacterial taxonomy based on genome phylogeny substantially revises the tree of life.</title>
        <authorList>
            <person name="Parks D.H."/>
            <person name="Chuvochina M."/>
            <person name="Waite D.W."/>
            <person name="Rinke C."/>
            <person name="Skarshewski A."/>
            <person name="Chaumeil P.A."/>
            <person name="Hugenholtz P."/>
        </authorList>
    </citation>
    <scope>NUCLEOTIDE SEQUENCE [LARGE SCALE GENOMIC DNA]</scope>
    <source>
        <strain evidence="4">UBA11728</strain>
    </source>
</reference>
<feature type="region of interest" description="Disordered" evidence="1">
    <location>
        <begin position="356"/>
        <end position="386"/>
    </location>
</feature>
<feature type="compositionally biased region" description="Low complexity" evidence="1">
    <location>
        <begin position="361"/>
        <end position="375"/>
    </location>
</feature>
<evidence type="ECO:0000313" key="5">
    <source>
        <dbReference type="Proteomes" id="UP000262969"/>
    </source>
</evidence>
<feature type="domain" description="LysM" evidence="3">
    <location>
        <begin position="394"/>
        <end position="441"/>
    </location>
</feature>
<dbReference type="InterPro" id="IPR018392">
    <property type="entry name" value="LysM"/>
</dbReference>
<dbReference type="SUPFAM" id="SSF54106">
    <property type="entry name" value="LysM domain"/>
    <property type="match status" value="1"/>
</dbReference>
<dbReference type="Gene3D" id="3.10.350.10">
    <property type="entry name" value="LysM domain"/>
    <property type="match status" value="1"/>
</dbReference>
<evidence type="ECO:0000256" key="2">
    <source>
        <dbReference type="SAM" id="Phobius"/>
    </source>
</evidence>
<dbReference type="Gene3D" id="3.40.140.10">
    <property type="entry name" value="Cytidine Deaminase, domain 2"/>
    <property type="match status" value="1"/>
</dbReference>
<feature type="compositionally biased region" description="Basic and acidic residues" evidence="1">
    <location>
        <begin position="285"/>
        <end position="297"/>
    </location>
</feature>
<accession>A0A3D2X7V5</accession>
<dbReference type="EMBL" id="DPVV01000393">
    <property type="protein sequence ID" value="HCL03066.1"/>
    <property type="molecule type" value="Genomic_DNA"/>
</dbReference>